<organism evidence="13 14">
    <name type="scientific">Collybiopsis confluens</name>
    <dbReference type="NCBI Taxonomy" id="2823264"/>
    <lineage>
        <taxon>Eukaryota</taxon>
        <taxon>Fungi</taxon>
        <taxon>Dikarya</taxon>
        <taxon>Basidiomycota</taxon>
        <taxon>Agaricomycotina</taxon>
        <taxon>Agaricomycetes</taxon>
        <taxon>Agaricomycetidae</taxon>
        <taxon>Agaricales</taxon>
        <taxon>Marasmiineae</taxon>
        <taxon>Omphalotaceae</taxon>
        <taxon>Collybiopsis</taxon>
    </lineage>
</organism>
<dbReference type="EMBL" id="JAACJN010000242">
    <property type="protein sequence ID" value="KAF5356666.1"/>
    <property type="molecule type" value="Genomic_DNA"/>
</dbReference>
<keyword evidence="8 10" id="KW-0326">Glycosidase</keyword>
<feature type="signal peptide" evidence="11">
    <location>
        <begin position="1"/>
        <end position="20"/>
    </location>
</feature>
<keyword evidence="6" id="KW-0136">Cellulose degradation</keyword>
<evidence type="ECO:0000256" key="2">
    <source>
        <dbReference type="ARBA" id="ARBA00005641"/>
    </source>
</evidence>
<dbReference type="InterPro" id="IPR018087">
    <property type="entry name" value="Glyco_hydro_5_CS"/>
</dbReference>
<dbReference type="PANTHER" id="PTHR34142:SF5">
    <property type="entry name" value="CBM1 DOMAIN-CONTAINING PROTEIN"/>
    <property type="match status" value="1"/>
</dbReference>
<name>A0A8H5G1M7_9AGAR</name>
<comment type="catalytic activity">
    <reaction evidence="1">
        <text>Endohydrolysis of (1-&gt;4)-beta-D-glucosidic linkages in cellulose, lichenin and cereal beta-D-glucans.</text>
        <dbReference type="EC" id="3.2.1.4"/>
    </reaction>
</comment>
<evidence type="ECO:0000256" key="9">
    <source>
        <dbReference type="ARBA" id="ARBA00023326"/>
    </source>
</evidence>
<sequence length="354" mass="37814">MKILSTALAAILFASPGALSAALTDSSESLSQRATKVRFAGVNIAGYDFGMVITGTQDLTQVVDEASDGTTQMKHFVNNDKFNLFRLPTGWQFLANNVLGGTLNSANLARYDALVQGCLATGAFCIVDIHNYARWNGGIIGQGGPTDDQFVSLWTQLASKYKSQSRVVFGVMNEPHDLVLSTWVATVQKVVTAIRNTGATSQMILLPGTDFTSAGDFVTNGSGPALLAVKNPDGTTTNLIFDVHKYLDSDNSGTHTECVTNNIDDAFAPLATWLRTNGRQALLSETGGGNVQSCATFMCQELAFLNANNDVYLGYTGWSAGGFAPSWDYNLTEVPTGNTDTFLVQQCIAGLWLA</sequence>
<gene>
    <name evidence="13" type="ORF">D9757_013207</name>
</gene>
<evidence type="ECO:0000259" key="12">
    <source>
        <dbReference type="Pfam" id="PF00150"/>
    </source>
</evidence>
<reference evidence="13 14" key="1">
    <citation type="journal article" date="2020" name="ISME J.">
        <title>Uncovering the hidden diversity of litter-decomposition mechanisms in mushroom-forming fungi.</title>
        <authorList>
            <person name="Floudas D."/>
            <person name="Bentzer J."/>
            <person name="Ahren D."/>
            <person name="Johansson T."/>
            <person name="Persson P."/>
            <person name="Tunlid A."/>
        </authorList>
    </citation>
    <scope>NUCLEOTIDE SEQUENCE [LARGE SCALE GENOMIC DNA]</scope>
    <source>
        <strain evidence="13 14">CBS 406.79</strain>
    </source>
</reference>
<dbReference type="InterPro" id="IPR001547">
    <property type="entry name" value="Glyco_hydro_5"/>
</dbReference>
<evidence type="ECO:0000256" key="6">
    <source>
        <dbReference type="ARBA" id="ARBA00023001"/>
    </source>
</evidence>
<dbReference type="AlphaFoldDB" id="A0A8H5G1M7"/>
<evidence type="ECO:0000256" key="3">
    <source>
        <dbReference type="ARBA" id="ARBA00012601"/>
    </source>
</evidence>
<accession>A0A8H5G1M7</accession>
<keyword evidence="14" id="KW-1185">Reference proteome</keyword>
<dbReference type="Proteomes" id="UP000518752">
    <property type="component" value="Unassembled WGS sequence"/>
</dbReference>
<evidence type="ECO:0000256" key="11">
    <source>
        <dbReference type="SAM" id="SignalP"/>
    </source>
</evidence>
<evidence type="ECO:0000313" key="14">
    <source>
        <dbReference type="Proteomes" id="UP000518752"/>
    </source>
</evidence>
<dbReference type="SUPFAM" id="SSF51445">
    <property type="entry name" value="(Trans)glycosidases"/>
    <property type="match status" value="1"/>
</dbReference>
<evidence type="ECO:0000313" key="13">
    <source>
        <dbReference type="EMBL" id="KAF5356666.1"/>
    </source>
</evidence>
<keyword evidence="9" id="KW-0624">Polysaccharide degradation</keyword>
<comment type="similarity">
    <text evidence="2 10">Belongs to the glycosyl hydrolase 5 (cellulase A) family.</text>
</comment>
<dbReference type="GO" id="GO:0008810">
    <property type="term" value="F:cellulase activity"/>
    <property type="evidence" value="ECO:0007669"/>
    <property type="project" value="UniProtKB-EC"/>
</dbReference>
<dbReference type="OrthoDB" id="5823761at2759"/>
<evidence type="ECO:0000256" key="10">
    <source>
        <dbReference type="RuleBase" id="RU361153"/>
    </source>
</evidence>
<dbReference type="FunFam" id="3.20.20.80:FF:000124">
    <property type="entry name" value="Exported cellulase"/>
    <property type="match status" value="1"/>
</dbReference>
<evidence type="ECO:0000256" key="4">
    <source>
        <dbReference type="ARBA" id="ARBA00022729"/>
    </source>
</evidence>
<keyword evidence="4 11" id="KW-0732">Signal</keyword>
<feature type="domain" description="Glycoside hydrolase family 5" evidence="12">
    <location>
        <begin position="66"/>
        <end position="320"/>
    </location>
</feature>
<protein>
    <recommendedName>
        <fullName evidence="3">cellulase</fullName>
        <ecNumber evidence="3">3.2.1.4</ecNumber>
    </recommendedName>
</protein>
<evidence type="ECO:0000256" key="8">
    <source>
        <dbReference type="ARBA" id="ARBA00023295"/>
    </source>
</evidence>
<proteinExistence type="inferred from homology"/>
<comment type="caution">
    <text evidence="13">The sequence shown here is derived from an EMBL/GenBank/DDBJ whole genome shotgun (WGS) entry which is preliminary data.</text>
</comment>
<dbReference type="Gene3D" id="3.20.20.80">
    <property type="entry name" value="Glycosidases"/>
    <property type="match status" value="1"/>
</dbReference>
<dbReference type="Pfam" id="PF00150">
    <property type="entry name" value="Cellulase"/>
    <property type="match status" value="1"/>
</dbReference>
<dbReference type="PROSITE" id="PS00659">
    <property type="entry name" value="GLYCOSYL_HYDROL_F5"/>
    <property type="match status" value="1"/>
</dbReference>
<dbReference type="PANTHER" id="PTHR34142">
    <property type="entry name" value="ENDO-BETA-1,4-GLUCANASE A"/>
    <property type="match status" value="1"/>
</dbReference>
<evidence type="ECO:0000256" key="7">
    <source>
        <dbReference type="ARBA" id="ARBA00023277"/>
    </source>
</evidence>
<dbReference type="InterPro" id="IPR017853">
    <property type="entry name" value="GH"/>
</dbReference>
<dbReference type="EC" id="3.2.1.4" evidence="3"/>
<evidence type="ECO:0000256" key="5">
    <source>
        <dbReference type="ARBA" id="ARBA00022801"/>
    </source>
</evidence>
<keyword evidence="5 10" id="KW-0378">Hydrolase</keyword>
<keyword evidence="7" id="KW-0119">Carbohydrate metabolism</keyword>
<dbReference type="GO" id="GO:0030245">
    <property type="term" value="P:cellulose catabolic process"/>
    <property type="evidence" value="ECO:0007669"/>
    <property type="project" value="UniProtKB-KW"/>
</dbReference>
<evidence type="ECO:0000256" key="1">
    <source>
        <dbReference type="ARBA" id="ARBA00000966"/>
    </source>
</evidence>
<feature type="chain" id="PRO_5034661807" description="cellulase" evidence="11">
    <location>
        <begin position="21"/>
        <end position="354"/>
    </location>
</feature>